<reference evidence="1" key="1">
    <citation type="submission" date="2020-06" db="EMBL/GenBank/DDBJ databases">
        <authorList>
            <consortium name="Plant Systems Biology data submission"/>
        </authorList>
    </citation>
    <scope>NUCLEOTIDE SEQUENCE</scope>
    <source>
        <strain evidence="1">D6</strain>
    </source>
</reference>
<accession>A0A9N8EEW3</accession>
<evidence type="ECO:0000313" key="1">
    <source>
        <dbReference type="EMBL" id="CAB9518949.1"/>
    </source>
</evidence>
<organism evidence="1 2">
    <name type="scientific">Seminavis robusta</name>
    <dbReference type="NCBI Taxonomy" id="568900"/>
    <lineage>
        <taxon>Eukaryota</taxon>
        <taxon>Sar</taxon>
        <taxon>Stramenopiles</taxon>
        <taxon>Ochrophyta</taxon>
        <taxon>Bacillariophyta</taxon>
        <taxon>Bacillariophyceae</taxon>
        <taxon>Bacillariophycidae</taxon>
        <taxon>Naviculales</taxon>
        <taxon>Naviculaceae</taxon>
        <taxon>Seminavis</taxon>
    </lineage>
</organism>
<dbReference type="EMBL" id="CAICTM010000974">
    <property type="protein sequence ID" value="CAB9518949.1"/>
    <property type="molecule type" value="Genomic_DNA"/>
</dbReference>
<sequence>MVELSELQIDATPIGGPIDREEQGRKPKRFLKPMTAAVRNTITNLLGHVGQGCLSDPPADKVKIHRVNPNTDKAFTARSTGTNEVDNRALNRLLNSAVVGIARAERVLSDHYEQSNLRKRVRRLGEEEPVSCRLDKMLLLNSFAQSCGYENKDLPAQGITAPPQLPFEEFLGLDFELPDNFKPAEASVQDLDDDQGEEGLADLANMMLGEDWLNDEDVPVDASQFQLPANLQDDAFDPIGLQERHIPVDVAATLPSIRAYETTLEAYKR</sequence>
<protein>
    <submittedName>
        <fullName evidence="1">Uncharacterized protein</fullName>
    </submittedName>
</protein>
<evidence type="ECO:0000313" key="2">
    <source>
        <dbReference type="Proteomes" id="UP001153069"/>
    </source>
</evidence>
<dbReference type="AlphaFoldDB" id="A0A9N8EEW3"/>
<name>A0A9N8EEW3_9STRA</name>
<comment type="caution">
    <text evidence="1">The sequence shown here is derived from an EMBL/GenBank/DDBJ whole genome shotgun (WGS) entry which is preliminary data.</text>
</comment>
<gene>
    <name evidence="1" type="ORF">SEMRO_976_G226890.1</name>
</gene>
<dbReference type="Proteomes" id="UP001153069">
    <property type="component" value="Unassembled WGS sequence"/>
</dbReference>
<keyword evidence="2" id="KW-1185">Reference proteome</keyword>
<proteinExistence type="predicted"/>